<keyword evidence="1" id="KW-0732">Signal</keyword>
<organism evidence="2 3">
    <name type="scientific">Alkalimarinus alittae</name>
    <dbReference type="NCBI Taxonomy" id="2961619"/>
    <lineage>
        <taxon>Bacteria</taxon>
        <taxon>Pseudomonadati</taxon>
        <taxon>Pseudomonadota</taxon>
        <taxon>Gammaproteobacteria</taxon>
        <taxon>Alteromonadales</taxon>
        <taxon>Alteromonadaceae</taxon>
        <taxon>Alkalimarinus</taxon>
    </lineage>
</organism>
<protein>
    <submittedName>
        <fullName evidence="2">DUF1499 domain-containing protein</fullName>
    </submittedName>
</protein>
<accession>A0ABY6MZU5</accession>
<proteinExistence type="predicted"/>
<reference evidence="2" key="1">
    <citation type="submission" date="2022-06" db="EMBL/GenBank/DDBJ databases">
        <title>Alkalimarinus sp. nov., isolated from gut of a Alitta virens.</title>
        <authorList>
            <person name="Yang A.I."/>
            <person name="Shin N.-R."/>
        </authorList>
    </citation>
    <scope>NUCLEOTIDE SEQUENCE</scope>
    <source>
        <strain evidence="2">A2M4</strain>
    </source>
</reference>
<dbReference type="EMBL" id="CP100390">
    <property type="protein sequence ID" value="UZE95349.1"/>
    <property type="molecule type" value="Genomic_DNA"/>
</dbReference>
<dbReference type="Pfam" id="PF07386">
    <property type="entry name" value="DUF1499"/>
    <property type="match status" value="1"/>
</dbReference>
<evidence type="ECO:0000313" key="2">
    <source>
        <dbReference type="EMBL" id="UZE95349.1"/>
    </source>
</evidence>
<feature type="chain" id="PRO_5045622479" evidence="1">
    <location>
        <begin position="21"/>
        <end position="152"/>
    </location>
</feature>
<evidence type="ECO:0000256" key="1">
    <source>
        <dbReference type="SAM" id="SignalP"/>
    </source>
</evidence>
<dbReference type="RefSeq" id="WP_265046838.1">
    <property type="nucleotide sequence ID" value="NZ_CP100390.1"/>
</dbReference>
<sequence length="152" mass="17334">MKIIKLISALALLPLSGCMVFPLEESDPNRSLYWCPPLHNCASTEAVTFVHSIQPFELAMPLEEAWPYIREAVNNLSGTTIEYEYDGYIFAKSRSTVFHFLDYFEVLAVPEENRLNVRSSSLTALTDLFVNYFRTSSFRNELAEKGVIVVKQ</sequence>
<evidence type="ECO:0000313" key="3">
    <source>
        <dbReference type="Proteomes" id="UP001163739"/>
    </source>
</evidence>
<gene>
    <name evidence="2" type="ORF">NKI27_14935</name>
</gene>
<keyword evidence="3" id="KW-1185">Reference proteome</keyword>
<dbReference type="InterPro" id="IPR010865">
    <property type="entry name" value="DUF1499"/>
</dbReference>
<feature type="signal peptide" evidence="1">
    <location>
        <begin position="1"/>
        <end position="20"/>
    </location>
</feature>
<name>A0ABY6MZU5_9ALTE</name>
<dbReference type="Proteomes" id="UP001163739">
    <property type="component" value="Chromosome"/>
</dbReference>